<dbReference type="Proteomes" id="UP000028181">
    <property type="component" value="Plasmid pHAMBI540a"/>
</dbReference>
<keyword evidence="2 7" id="KW-0813">Transport</keyword>
<feature type="transmembrane region" description="Helical" evidence="7">
    <location>
        <begin position="190"/>
        <end position="209"/>
    </location>
</feature>
<keyword evidence="5 7" id="KW-1133">Transmembrane helix</keyword>
<feature type="transmembrane region" description="Helical" evidence="7">
    <location>
        <begin position="143"/>
        <end position="170"/>
    </location>
</feature>
<evidence type="ECO:0000256" key="5">
    <source>
        <dbReference type="ARBA" id="ARBA00022989"/>
    </source>
</evidence>
<feature type="transmembrane region" description="Helical" evidence="7">
    <location>
        <begin position="244"/>
        <end position="270"/>
    </location>
</feature>
<reference evidence="10" key="1">
    <citation type="journal article" date="2014" name="BMC Genomics">
        <title>Genome sequencing of two Neorhizobium galegae strains reveals a noeT gene responsible for the unusual acetylation of the nodulation factors.</title>
        <authorList>
            <person name="Osterman J."/>
            <person name="Marsh J."/>
            <person name="Laine P.K."/>
            <person name="Zeng Z."/>
            <person name="Alatalo E."/>
            <person name="Sullivan J.T."/>
            <person name="Young J.P."/>
            <person name="Thomas-Oates J."/>
            <person name="Paulin L."/>
            <person name="Lindstrom K."/>
        </authorList>
    </citation>
    <scope>NUCLEOTIDE SEQUENCE [LARGE SCALE GENOMIC DNA]</scope>
    <source>
        <strain evidence="10">HAMBI 540</strain>
    </source>
</reference>
<dbReference type="GO" id="GO:0055085">
    <property type="term" value="P:transmembrane transport"/>
    <property type="evidence" value="ECO:0007669"/>
    <property type="project" value="InterPro"/>
</dbReference>
<dbReference type="Pfam" id="PF00528">
    <property type="entry name" value="BPD_transp_1"/>
    <property type="match status" value="1"/>
</dbReference>
<dbReference type="EMBL" id="HG938354">
    <property type="protein sequence ID" value="CDN51789.1"/>
    <property type="molecule type" value="Genomic_DNA"/>
</dbReference>
<dbReference type="InterPro" id="IPR000515">
    <property type="entry name" value="MetI-like"/>
</dbReference>
<evidence type="ECO:0000259" key="8">
    <source>
        <dbReference type="PROSITE" id="PS50928"/>
    </source>
</evidence>
<comment type="subcellular location">
    <subcellularLocation>
        <location evidence="1 7">Cell membrane</location>
        <topology evidence="1 7">Multi-pass membrane protein</topology>
    </subcellularLocation>
</comment>
<dbReference type="AlphaFoldDB" id="A0A068T144"/>
<evidence type="ECO:0000256" key="6">
    <source>
        <dbReference type="ARBA" id="ARBA00023136"/>
    </source>
</evidence>
<evidence type="ECO:0000256" key="3">
    <source>
        <dbReference type="ARBA" id="ARBA00022475"/>
    </source>
</evidence>
<dbReference type="HOGENOM" id="CLU_036879_0_0_5"/>
<keyword evidence="10" id="KW-1185">Reference proteome</keyword>
<dbReference type="KEGG" id="ngg:RG540_PA11130"/>
<evidence type="ECO:0000256" key="7">
    <source>
        <dbReference type="RuleBase" id="RU363032"/>
    </source>
</evidence>
<dbReference type="RefSeq" id="WP_041365387.1">
    <property type="nucleotide sequence ID" value="NZ_HG938354.1"/>
</dbReference>
<evidence type="ECO:0000256" key="1">
    <source>
        <dbReference type="ARBA" id="ARBA00004651"/>
    </source>
</evidence>
<dbReference type="GeneID" id="24260065"/>
<dbReference type="OrthoDB" id="9805855at2"/>
<evidence type="ECO:0000256" key="4">
    <source>
        <dbReference type="ARBA" id="ARBA00022692"/>
    </source>
</evidence>
<sequence length="325" mass="35257">MNASIAGALLLVGRKLLTAFIQLLVIATLIFSVMYIMPGDPVLLLLGADSNPSPEAVASMRSQLGLDQPVMSQYFVWLWKALHLDFGTSLANGYPVSRYVLSNLPRTLELAFAAIIIATLIGVPLGIAAALKRGSLRDTILTSVATIGISVPVYILGTMLVLFFSLKLGWLPASGYTDISRNAFEHFRKLTLPALALGFGLAASIARMTRSSMLEILGRDFVRALRAKGMSERRIIWQHVLRNAAIPIVTIIGLQLGNLMGGTVLVEAMFNWPGLSTLLVGAVSARNYPLVQGAMLAIAALFICINLLVELLYSLLDPRIRRKRT</sequence>
<keyword evidence="4 7" id="KW-0812">Transmembrane</keyword>
<keyword evidence="6 7" id="KW-0472">Membrane</keyword>
<dbReference type="Pfam" id="PF19300">
    <property type="entry name" value="BPD_transp_1_N"/>
    <property type="match status" value="1"/>
</dbReference>
<feature type="transmembrane region" description="Helical" evidence="7">
    <location>
        <begin position="110"/>
        <end position="131"/>
    </location>
</feature>
<dbReference type="GO" id="GO:0005886">
    <property type="term" value="C:plasma membrane"/>
    <property type="evidence" value="ECO:0007669"/>
    <property type="project" value="UniProtKB-SubCell"/>
</dbReference>
<dbReference type="PANTHER" id="PTHR43163:SF6">
    <property type="entry name" value="DIPEPTIDE TRANSPORT SYSTEM PERMEASE PROTEIN DPPB-RELATED"/>
    <property type="match status" value="1"/>
</dbReference>
<dbReference type="Gene3D" id="1.10.3720.10">
    <property type="entry name" value="MetI-like"/>
    <property type="match status" value="1"/>
</dbReference>
<keyword evidence="3" id="KW-1003">Cell membrane</keyword>
<dbReference type="eggNOG" id="COG0601">
    <property type="taxonomic scope" value="Bacteria"/>
</dbReference>
<feature type="domain" description="ABC transmembrane type-1" evidence="8">
    <location>
        <begin position="104"/>
        <end position="313"/>
    </location>
</feature>
<proteinExistence type="inferred from homology"/>
<evidence type="ECO:0000313" key="9">
    <source>
        <dbReference type="EMBL" id="CDN51789.1"/>
    </source>
</evidence>
<accession>A0A068T144</accession>
<dbReference type="CDD" id="cd06261">
    <property type="entry name" value="TM_PBP2"/>
    <property type="match status" value="1"/>
</dbReference>
<dbReference type="PATRIC" id="fig|1028800.3.peg.5742"/>
<comment type="similarity">
    <text evidence="7">Belongs to the binding-protein-dependent transport system permease family.</text>
</comment>
<feature type="transmembrane region" description="Helical" evidence="7">
    <location>
        <begin position="16"/>
        <end position="37"/>
    </location>
</feature>
<dbReference type="InterPro" id="IPR045621">
    <property type="entry name" value="BPD_transp_1_N"/>
</dbReference>
<protein>
    <submittedName>
        <fullName evidence="9">Binding-protein-dependent transporter inner membrane component family protein 63</fullName>
    </submittedName>
</protein>
<gene>
    <name evidence="9" type="ORF">RG540_PA11130</name>
</gene>
<keyword evidence="9" id="KW-0614">Plasmid</keyword>
<dbReference type="PROSITE" id="PS50928">
    <property type="entry name" value="ABC_TM1"/>
    <property type="match status" value="1"/>
</dbReference>
<geneLocation type="plasmid" evidence="10">
    <name>II</name>
</geneLocation>
<evidence type="ECO:0000256" key="2">
    <source>
        <dbReference type="ARBA" id="ARBA00022448"/>
    </source>
</evidence>
<organism evidence="9 10">
    <name type="scientific">Neorhizobium galegae bv. orientalis str. HAMBI 540</name>
    <dbReference type="NCBI Taxonomy" id="1028800"/>
    <lineage>
        <taxon>Bacteria</taxon>
        <taxon>Pseudomonadati</taxon>
        <taxon>Pseudomonadota</taxon>
        <taxon>Alphaproteobacteria</taxon>
        <taxon>Hyphomicrobiales</taxon>
        <taxon>Rhizobiaceae</taxon>
        <taxon>Rhizobium/Agrobacterium group</taxon>
        <taxon>Neorhizobium</taxon>
    </lineage>
</organism>
<dbReference type="SUPFAM" id="SSF161098">
    <property type="entry name" value="MetI-like"/>
    <property type="match status" value="1"/>
</dbReference>
<feature type="transmembrane region" description="Helical" evidence="7">
    <location>
        <begin position="290"/>
        <end position="316"/>
    </location>
</feature>
<dbReference type="InterPro" id="IPR035906">
    <property type="entry name" value="MetI-like_sf"/>
</dbReference>
<name>A0A068T144_NEOGA</name>
<dbReference type="PANTHER" id="PTHR43163">
    <property type="entry name" value="DIPEPTIDE TRANSPORT SYSTEM PERMEASE PROTEIN DPPB-RELATED"/>
    <property type="match status" value="1"/>
</dbReference>
<evidence type="ECO:0000313" key="10">
    <source>
        <dbReference type="Proteomes" id="UP000028181"/>
    </source>
</evidence>